<organism evidence="3 4">
    <name type="scientific">Nannocystis pusilla</name>
    <dbReference type="NCBI Taxonomy" id="889268"/>
    <lineage>
        <taxon>Bacteria</taxon>
        <taxon>Pseudomonadati</taxon>
        <taxon>Myxococcota</taxon>
        <taxon>Polyangia</taxon>
        <taxon>Nannocystales</taxon>
        <taxon>Nannocystaceae</taxon>
        <taxon>Nannocystis</taxon>
    </lineage>
</organism>
<evidence type="ECO:0000313" key="3">
    <source>
        <dbReference type="EMBL" id="MCY1007426.1"/>
    </source>
</evidence>
<feature type="compositionally biased region" description="Low complexity" evidence="1">
    <location>
        <begin position="106"/>
        <end position="115"/>
    </location>
</feature>
<comment type="caution">
    <text evidence="3">The sequence shown here is derived from an EMBL/GenBank/DDBJ whole genome shotgun (WGS) entry which is preliminary data.</text>
</comment>
<accession>A0A9X3EPG2</accession>
<proteinExistence type="predicted"/>
<dbReference type="AlphaFoldDB" id="A0A9X3EPG2"/>
<dbReference type="InterPro" id="IPR006847">
    <property type="entry name" value="IF2_N"/>
</dbReference>
<sequence length="115" mass="12905">MAKIRVYELAKELGKDNKVMENLIRGLGVEIKGVMSTLDDDQAELVRRQVQGGGRREPERNDPRASGPAAVIRRPGVARGRKMRSSSPRWPLVPRRRSCVPLRCNSSRSSSSPRR</sequence>
<gene>
    <name evidence="3" type="ORF">OV079_18095</name>
</gene>
<keyword evidence="3" id="KW-0648">Protein biosynthesis</keyword>
<dbReference type="Gene3D" id="1.10.10.2480">
    <property type="match status" value="1"/>
</dbReference>
<keyword evidence="3" id="KW-0396">Initiation factor</keyword>
<dbReference type="RefSeq" id="WP_267770047.1">
    <property type="nucleotide sequence ID" value="NZ_JAPNKE010000002.1"/>
</dbReference>
<evidence type="ECO:0000313" key="4">
    <source>
        <dbReference type="Proteomes" id="UP001150924"/>
    </source>
</evidence>
<evidence type="ECO:0000256" key="1">
    <source>
        <dbReference type="SAM" id="MobiDB-lite"/>
    </source>
</evidence>
<evidence type="ECO:0000259" key="2">
    <source>
        <dbReference type="Pfam" id="PF04760"/>
    </source>
</evidence>
<protein>
    <submittedName>
        <fullName evidence="3">Translation initiation factor IF-2 N-terminal domain-containing protein</fullName>
    </submittedName>
</protein>
<dbReference type="GO" id="GO:0003743">
    <property type="term" value="F:translation initiation factor activity"/>
    <property type="evidence" value="ECO:0007669"/>
    <property type="project" value="UniProtKB-KW"/>
</dbReference>
<feature type="region of interest" description="Disordered" evidence="1">
    <location>
        <begin position="46"/>
        <end position="115"/>
    </location>
</feature>
<dbReference type="Proteomes" id="UP001150924">
    <property type="component" value="Unassembled WGS sequence"/>
</dbReference>
<feature type="compositionally biased region" description="Basic and acidic residues" evidence="1">
    <location>
        <begin position="54"/>
        <end position="63"/>
    </location>
</feature>
<keyword evidence="4" id="KW-1185">Reference proteome</keyword>
<feature type="domain" description="Translation initiation factor IF-2 N-terminal" evidence="2">
    <location>
        <begin position="1"/>
        <end position="49"/>
    </location>
</feature>
<dbReference type="Pfam" id="PF04760">
    <property type="entry name" value="IF2_N"/>
    <property type="match status" value="1"/>
</dbReference>
<dbReference type="EMBL" id="JAPNKE010000002">
    <property type="protein sequence ID" value="MCY1007426.1"/>
    <property type="molecule type" value="Genomic_DNA"/>
</dbReference>
<name>A0A9X3EPG2_9BACT</name>
<reference evidence="3" key="1">
    <citation type="submission" date="2022-11" db="EMBL/GenBank/DDBJ databases">
        <title>Minimal conservation of predation-associated metabolite biosynthetic gene clusters underscores biosynthetic potential of Myxococcota including descriptions for ten novel species: Archangium lansinium sp. nov., Myxococcus landrumus sp. nov., Nannocystis bai.</title>
        <authorList>
            <person name="Ahearne A."/>
            <person name="Stevens C."/>
            <person name="Phillips K."/>
        </authorList>
    </citation>
    <scope>NUCLEOTIDE SEQUENCE</scope>
    <source>
        <strain evidence="3">Na p29</strain>
    </source>
</reference>